<evidence type="ECO:0000256" key="1">
    <source>
        <dbReference type="SAM" id="MobiDB-lite"/>
    </source>
</evidence>
<feature type="region of interest" description="Disordered" evidence="1">
    <location>
        <begin position="15"/>
        <end position="37"/>
    </location>
</feature>
<gene>
    <name evidence="2" type="ORF">B0T23DRAFT_404380</name>
</gene>
<dbReference type="GeneID" id="87876515"/>
<evidence type="ECO:0000313" key="3">
    <source>
        <dbReference type="Proteomes" id="UP001285908"/>
    </source>
</evidence>
<feature type="region of interest" description="Disordered" evidence="1">
    <location>
        <begin position="132"/>
        <end position="186"/>
    </location>
</feature>
<evidence type="ECO:0000313" key="2">
    <source>
        <dbReference type="EMBL" id="KAK3492288.1"/>
    </source>
</evidence>
<sequence length="256" mass="28769">MACSVWVTSLRGSETWEGGETSGVGDLFGAGQHKGRKDGWRIKTAGSRDPERQQQAVGQQMGQGVEVVRNGCHGHGKGRYKEWTGAEIMEDVLRALPELRDKSNRRRTGSDRPFLALTEVRVQVLSWRGSKGANRAGRDWGKPRRSSRRVRKEGGERGRRKAGRTRAASHDGDAWRRRRRRRRPGRRTQVITNVSVNVHFLSACPSLVCSISFRLSVTYLPPESALRKIGACHHIAKHMKVRMVGGQCSWILNPCR</sequence>
<comment type="caution">
    <text evidence="2">The sequence shown here is derived from an EMBL/GenBank/DDBJ whole genome shotgun (WGS) entry which is preliminary data.</text>
</comment>
<dbReference type="AlphaFoldDB" id="A0AAJ0MR52"/>
<proteinExistence type="predicted"/>
<dbReference type="Proteomes" id="UP001285908">
    <property type="component" value="Unassembled WGS sequence"/>
</dbReference>
<feature type="compositionally biased region" description="Basic residues" evidence="1">
    <location>
        <begin position="176"/>
        <end position="186"/>
    </location>
</feature>
<dbReference type="RefSeq" id="XP_062692746.1">
    <property type="nucleotide sequence ID" value="XM_062838893.1"/>
</dbReference>
<accession>A0AAJ0MR52</accession>
<reference evidence="2 3" key="1">
    <citation type="journal article" date="2023" name="Mol. Phylogenet. Evol.">
        <title>Genome-scale phylogeny and comparative genomics of the fungal order Sordariales.</title>
        <authorList>
            <person name="Hensen N."/>
            <person name="Bonometti L."/>
            <person name="Westerberg I."/>
            <person name="Brannstrom I.O."/>
            <person name="Guillou S."/>
            <person name="Cros-Aarteil S."/>
            <person name="Calhoun S."/>
            <person name="Haridas S."/>
            <person name="Kuo A."/>
            <person name="Mondo S."/>
            <person name="Pangilinan J."/>
            <person name="Riley R."/>
            <person name="LaButti K."/>
            <person name="Andreopoulos B."/>
            <person name="Lipzen A."/>
            <person name="Chen C."/>
            <person name="Yan M."/>
            <person name="Daum C."/>
            <person name="Ng V."/>
            <person name="Clum A."/>
            <person name="Steindorff A."/>
            <person name="Ohm R.A."/>
            <person name="Martin F."/>
            <person name="Silar P."/>
            <person name="Natvig D.O."/>
            <person name="Lalanne C."/>
            <person name="Gautier V."/>
            <person name="Ament-Velasquez S.L."/>
            <person name="Kruys A."/>
            <person name="Hutchinson M.I."/>
            <person name="Powell A.J."/>
            <person name="Barry K."/>
            <person name="Miller A.N."/>
            <person name="Grigoriev I.V."/>
            <person name="Debuchy R."/>
            <person name="Gladieux P."/>
            <person name="Hiltunen Thoren M."/>
            <person name="Johannesson H."/>
        </authorList>
    </citation>
    <scope>NUCLEOTIDE SEQUENCE [LARGE SCALE GENOMIC DNA]</scope>
    <source>
        <strain evidence="2 3">FGSC 10403</strain>
    </source>
</reference>
<protein>
    <submittedName>
        <fullName evidence="2">Uncharacterized protein</fullName>
    </submittedName>
</protein>
<name>A0AAJ0MR52_9PEZI</name>
<organism evidence="2 3">
    <name type="scientific">Neurospora hispaniola</name>
    <dbReference type="NCBI Taxonomy" id="588809"/>
    <lineage>
        <taxon>Eukaryota</taxon>
        <taxon>Fungi</taxon>
        <taxon>Dikarya</taxon>
        <taxon>Ascomycota</taxon>
        <taxon>Pezizomycotina</taxon>
        <taxon>Sordariomycetes</taxon>
        <taxon>Sordariomycetidae</taxon>
        <taxon>Sordariales</taxon>
        <taxon>Sordariaceae</taxon>
        <taxon>Neurospora</taxon>
    </lineage>
</organism>
<dbReference type="EMBL" id="JAULSX010000004">
    <property type="protein sequence ID" value="KAK3492288.1"/>
    <property type="molecule type" value="Genomic_DNA"/>
</dbReference>
<keyword evidence="3" id="KW-1185">Reference proteome</keyword>